<dbReference type="PROSITE" id="PS00894">
    <property type="entry name" value="HTH_DEOR_1"/>
    <property type="match status" value="1"/>
</dbReference>
<dbReference type="InterPro" id="IPR051534">
    <property type="entry name" value="CBASS_pafABC_assoc_protein"/>
</dbReference>
<evidence type="ECO:0000256" key="1">
    <source>
        <dbReference type="ARBA" id="ARBA00023015"/>
    </source>
</evidence>
<dbReference type="InterPro" id="IPR036390">
    <property type="entry name" value="WH_DNA-bd_sf"/>
</dbReference>
<dbReference type="InterPro" id="IPR001034">
    <property type="entry name" value="DeoR_HTH"/>
</dbReference>
<dbReference type="Proteomes" id="UP000321793">
    <property type="component" value="Unassembled WGS sequence"/>
</dbReference>
<keyword evidence="1" id="KW-0805">Transcription regulation</keyword>
<dbReference type="PROSITE" id="PS52050">
    <property type="entry name" value="WYL"/>
    <property type="match status" value="1"/>
</dbReference>
<name>A0A512T056_9MICO</name>
<keyword evidence="2" id="KW-0238">DNA-binding</keyword>
<dbReference type="InterPro" id="IPR026881">
    <property type="entry name" value="WYL_dom"/>
</dbReference>
<organism evidence="5 6">
    <name type="scientific">Knoellia locipacati</name>
    <dbReference type="NCBI Taxonomy" id="882824"/>
    <lineage>
        <taxon>Bacteria</taxon>
        <taxon>Bacillati</taxon>
        <taxon>Actinomycetota</taxon>
        <taxon>Actinomycetes</taxon>
        <taxon>Micrococcales</taxon>
        <taxon>Intrasporangiaceae</taxon>
        <taxon>Knoellia</taxon>
    </lineage>
</organism>
<dbReference type="Pfam" id="PF08279">
    <property type="entry name" value="HTH_11"/>
    <property type="match status" value="1"/>
</dbReference>
<proteinExistence type="predicted"/>
<reference evidence="5 6" key="1">
    <citation type="submission" date="2019-07" db="EMBL/GenBank/DDBJ databases">
        <title>Whole genome shotgun sequence of Knoellia locipacati NBRC 109775.</title>
        <authorList>
            <person name="Hosoyama A."/>
            <person name="Uohara A."/>
            <person name="Ohji S."/>
            <person name="Ichikawa N."/>
        </authorList>
    </citation>
    <scope>NUCLEOTIDE SEQUENCE [LARGE SCALE GENOMIC DNA]</scope>
    <source>
        <strain evidence="5 6">NBRC 109775</strain>
    </source>
</reference>
<evidence type="ECO:0000313" key="5">
    <source>
        <dbReference type="EMBL" id="GEQ13561.1"/>
    </source>
</evidence>
<gene>
    <name evidence="5" type="ORF">KLO01_16080</name>
</gene>
<dbReference type="AlphaFoldDB" id="A0A512T056"/>
<dbReference type="Pfam" id="PF13280">
    <property type="entry name" value="WYL"/>
    <property type="match status" value="1"/>
</dbReference>
<dbReference type="PROSITE" id="PS51000">
    <property type="entry name" value="HTH_DEOR_2"/>
    <property type="match status" value="1"/>
</dbReference>
<dbReference type="InterPro" id="IPR036388">
    <property type="entry name" value="WH-like_DNA-bd_sf"/>
</dbReference>
<dbReference type="InterPro" id="IPR028349">
    <property type="entry name" value="PafC-like"/>
</dbReference>
<dbReference type="SUPFAM" id="SSF46785">
    <property type="entry name" value="Winged helix' DNA-binding domain"/>
    <property type="match status" value="1"/>
</dbReference>
<dbReference type="RefSeq" id="WP_147063933.1">
    <property type="nucleotide sequence ID" value="NZ_BAABDN010000001.1"/>
</dbReference>
<dbReference type="InterPro" id="IPR018356">
    <property type="entry name" value="Tscrpt_reg_HTH_DeoR_CS"/>
</dbReference>
<dbReference type="PIRSF" id="PIRSF016838">
    <property type="entry name" value="PafC"/>
    <property type="match status" value="1"/>
</dbReference>
<dbReference type="InterPro" id="IPR013196">
    <property type="entry name" value="HTH_11"/>
</dbReference>
<evidence type="ECO:0000259" key="4">
    <source>
        <dbReference type="PROSITE" id="PS51000"/>
    </source>
</evidence>
<dbReference type="EMBL" id="BKBA01000006">
    <property type="protein sequence ID" value="GEQ13561.1"/>
    <property type="molecule type" value="Genomic_DNA"/>
</dbReference>
<dbReference type="PANTHER" id="PTHR34580">
    <property type="match status" value="1"/>
</dbReference>
<protein>
    <submittedName>
        <fullName evidence="5">Transcriptional regulator</fullName>
    </submittedName>
</protein>
<feature type="domain" description="HTH deoR-type" evidence="4">
    <location>
        <begin position="4"/>
        <end position="70"/>
    </location>
</feature>
<dbReference type="PANTHER" id="PTHR34580:SF3">
    <property type="entry name" value="PROTEIN PAFB"/>
    <property type="match status" value="1"/>
</dbReference>
<dbReference type="GO" id="GO:0003677">
    <property type="term" value="F:DNA binding"/>
    <property type="evidence" value="ECO:0007669"/>
    <property type="project" value="UniProtKB-KW"/>
</dbReference>
<evidence type="ECO:0000256" key="3">
    <source>
        <dbReference type="ARBA" id="ARBA00023163"/>
    </source>
</evidence>
<dbReference type="GO" id="GO:0003700">
    <property type="term" value="F:DNA-binding transcription factor activity"/>
    <property type="evidence" value="ECO:0007669"/>
    <property type="project" value="InterPro"/>
</dbReference>
<keyword evidence="6" id="KW-1185">Reference proteome</keyword>
<sequence>MANTSSRTLRLLSLLQTHRFWPGVELASRLEVSERTLRRDIDRLRELGYPVSSSRGLEGGYQLGSGGSMPPLVVDENEAIAMVVALGQTASAQSGALADSTLSALSKVVQVLPARLRRRAESLRAVTVDSPFAEAPEVSAGVLGALAQAIRDAERVRFSYTARGGARAGEQALRHVEPHQLVTVGRRWYLLAFDLERADWRSFRLDRLGDPQGTKSLFRRRAIPGGDAAAYVRAGLSGRTEGHRLVTVVAAPAAEVEKRIGRWTTVESLDDGRCRVTGEARDVGFLLLGMGLVEAPFTVEEASDEVRAALASWSTRFAAASASSSAASASAGEVAASAKASAR</sequence>
<comment type="caution">
    <text evidence="5">The sequence shown here is derived from an EMBL/GenBank/DDBJ whole genome shotgun (WGS) entry which is preliminary data.</text>
</comment>
<evidence type="ECO:0000313" key="6">
    <source>
        <dbReference type="Proteomes" id="UP000321793"/>
    </source>
</evidence>
<dbReference type="Gene3D" id="1.10.10.10">
    <property type="entry name" value="Winged helix-like DNA-binding domain superfamily/Winged helix DNA-binding domain"/>
    <property type="match status" value="1"/>
</dbReference>
<accession>A0A512T056</accession>
<keyword evidence="3" id="KW-0804">Transcription</keyword>
<dbReference type="OrthoDB" id="8555652at2"/>
<evidence type="ECO:0000256" key="2">
    <source>
        <dbReference type="ARBA" id="ARBA00023125"/>
    </source>
</evidence>